<protein>
    <submittedName>
        <fullName evidence="2">Uncharacterized protein</fullName>
    </submittedName>
</protein>
<dbReference type="WBParaSite" id="nRc.2.0.1.t09325-RA">
    <property type="protein sequence ID" value="nRc.2.0.1.t09325-RA"/>
    <property type="gene ID" value="nRc.2.0.1.g09325"/>
</dbReference>
<organism evidence="1 2">
    <name type="scientific">Romanomermis culicivorax</name>
    <name type="common">Nematode worm</name>
    <dbReference type="NCBI Taxonomy" id="13658"/>
    <lineage>
        <taxon>Eukaryota</taxon>
        <taxon>Metazoa</taxon>
        <taxon>Ecdysozoa</taxon>
        <taxon>Nematoda</taxon>
        <taxon>Enoplea</taxon>
        <taxon>Dorylaimia</taxon>
        <taxon>Mermithida</taxon>
        <taxon>Mermithoidea</taxon>
        <taxon>Mermithidae</taxon>
        <taxon>Romanomermis</taxon>
    </lineage>
</organism>
<proteinExistence type="predicted"/>
<sequence>RPTAKQLLQHSFIKRTKNNSILAKLVKKRKRKFSAHADTLNDTDDDSSSTEDDQECDALIENVMNDFESLFAEYSDGKPCCETSWDEEPQPVPNERKFAADYFTSECSLRPIDSVDSFLETSFYSILHNNCQLARESVSIEAEFHKKCARRSAKISLIDKSGGCGQRGVPTTLERNKNAFSIARDLFNPFVKQNLKLSKRNHIKTREQISSMENLYILSNFHRKPQYQAIIDDLFTEIVKNMKNNSNR</sequence>
<evidence type="ECO:0000313" key="1">
    <source>
        <dbReference type="Proteomes" id="UP000887565"/>
    </source>
</evidence>
<keyword evidence="1" id="KW-1185">Reference proteome</keyword>
<name>A0A915I638_ROMCU</name>
<evidence type="ECO:0000313" key="2">
    <source>
        <dbReference type="WBParaSite" id="nRc.2.0.1.t09325-RA"/>
    </source>
</evidence>
<accession>A0A915I638</accession>
<reference evidence="2" key="1">
    <citation type="submission" date="2022-11" db="UniProtKB">
        <authorList>
            <consortium name="WormBaseParasite"/>
        </authorList>
    </citation>
    <scope>IDENTIFICATION</scope>
</reference>
<dbReference type="AlphaFoldDB" id="A0A915I638"/>
<dbReference type="Proteomes" id="UP000887565">
    <property type="component" value="Unplaced"/>
</dbReference>